<protein>
    <submittedName>
        <fullName evidence="2">Uncharacterized protein</fullName>
    </submittedName>
</protein>
<evidence type="ECO:0000256" key="1">
    <source>
        <dbReference type="SAM" id="Phobius"/>
    </source>
</evidence>
<sequence>MDIVEVQLWVVRISIVSSALVSFVFLVRAIVFSLIQGAKFGIPGKSLIPVVIGLTLIFSTLNVWWWYLAITYVF</sequence>
<evidence type="ECO:0000313" key="3">
    <source>
        <dbReference type="Proteomes" id="UP000034507"/>
    </source>
</evidence>
<keyword evidence="1" id="KW-0812">Transmembrane</keyword>
<proteinExistence type="predicted"/>
<dbReference type="EMBL" id="LCBX01000038">
    <property type="protein sequence ID" value="KKS19787.1"/>
    <property type="molecule type" value="Genomic_DNA"/>
</dbReference>
<reference evidence="2 3" key="1">
    <citation type="journal article" date="2015" name="Nature">
        <title>rRNA introns, odd ribosomes, and small enigmatic genomes across a large radiation of phyla.</title>
        <authorList>
            <person name="Brown C.T."/>
            <person name="Hug L.A."/>
            <person name="Thomas B.C."/>
            <person name="Sharon I."/>
            <person name="Castelle C.J."/>
            <person name="Singh A."/>
            <person name="Wilkins M.J."/>
            <person name="Williams K.H."/>
            <person name="Banfield J.F."/>
        </authorList>
    </citation>
    <scope>NUCLEOTIDE SEQUENCE [LARGE SCALE GENOMIC DNA]</scope>
</reference>
<name>A0A0G0X5Z1_UNCKA</name>
<gene>
    <name evidence="2" type="ORF">UU77_C0038G0007</name>
</gene>
<comment type="caution">
    <text evidence="2">The sequence shown here is derived from an EMBL/GenBank/DDBJ whole genome shotgun (WGS) entry which is preliminary data.</text>
</comment>
<organism evidence="2 3">
    <name type="scientific">candidate division WWE3 bacterium GW2011_GWC1_41_7</name>
    <dbReference type="NCBI Taxonomy" id="1619119"/>
    <lineage>
        <taxon>Bacteria</taxon>
        <taxon>Katanobacteria</taxon>
    </lineage>
</organism>
<dbReference type="Proteomes" id="UP000034507">
    <property type="component" value="Unassembled WGS sequence"/>
</dbReference>
<feature type="transmembrane region" description="Helical" evidence="1">
    <location>
        <begin position="47"/>
        <end position="67"/>
    </location>
</feature>
<keyword evidence="1" id="KW-0472">Membrane</keyword>
<dbReference type="AlphaFoldDB" id="A0A0G0X5Z1"/>
<evidence type="ECO:0000313" key="2">
    <source>
        <dbReference type="EMBL" id="KKS19787.1"/>
    </source>
</evidence>
<accession>A0A0G0X5Z1</accession>
<keyword evidence="1" id="KW-1133">Transmembrane helix</keyword>
<feature type="transmembrane region" description="Helical" evidence="1">
    <location>
        <begin position="6"/>
        <end position="35"/>
    </location>
</feature>